<proteinExistence type="predicted"/>
<dbReference type="PANTHER" id="PTHR31973">
    <property type="entry name" value="POLYPROTEIN, PUTATIVE-RELATED"/>
    <property type="match status" value="1"/>
</dbReference>
<keyword evidence="2" id="KW-1185">Reference proteome</keyword>
<organism evidence="1 2">
    <name type="scientific">Stephania yunnanensis</name>
    <dbReference type="NCBI Taxonomy" id="152371"/>
    <lineage>
        <taxon>Eukaryota</taxon>
        <taxon>Viridiplantae</taxon>
        <taxon>Streptophyta</taxon>
        <taxon>Embryophyta</taxon>
        <taxon>Tracheophyta</taxon>
        <taxon>Spermatophyta</taxon>
        <taxon>Magnoliopsida</taxon>
        <taxon>Ranunculales</taxon>
        <taxon>Menispermaceae</taxon>
        <taxon>Menispermoideae</taxon>
        <taxon>Cissampelideae</taxon>
        <taxon>Stephania</taxon>
    </lineage>
</organism>
<evidence type="ECO:0000313" key="2">
    <source>
        <dbReference type="Proteomes" id="UP001420932"/>
    </source>
</evidence>
<comment type="caution">
    <text evidence="1">The sequence shown here is derived from an EMBL/GenBank/DDBJ whole genome shotgun (WGS) entry which is preliminary data.</text>
</comment>
<name>A0AAP0ERC8_9MAGN</name>
<dbReference type="PANTHER" id="PTHR31973:SF187">
    <property type="entry name" value="MUTATOR TRANSPOSASE MUDRA PROTEIN"/>
    <property type="match status" value="1"/>
</dbReference>
<evidence type="ECO:0008006" key="3">
    <source>
        <dbReference type="Google" id="ProtNLM"/>
    </source>
</evidence>
<dbReference type="Proteomes" id="UP001420932">
    <property type="component" value="Unassembled WGS sequence"/>
</dbReference>
<reference evidence="1 2" key="1">
    <citation type="submission" date="2024-01" db="EMBL/GenBank/DDBJ databases">
        <title>Genome assemblies of Stephania.</title>
        <authorList>
            <person name="Yang L."/>
        </authorList>
    </citation>
    <scope>NUCLEOTIDE SEQUENCE [LARGE SCALE GENOMIC DNA]</scope>
    <source>
        <strain evidence="1">YNDBR</strain>
        <tissue evidence="1">Leaf</tissue>
    </source>
</reference>
<dbReference type="AlphaFoldDB" id="A0AAP0ERC8"/>
<evidence type="ECO:0000313" key="1">
    <source>
        <dbReference type="EMBL" id="KAK9098230.1"/>
    </source>
</evidence>
<gene>
    <name evidence="1" type="ORF">Syun_025275</name>
</gene>
<accession>A0AAP0ERC8</accession>
<protein>
    <recommendedName>
        <fullName evidence="3">Transposase MuDR plant domain-containing protein</fullName>
    </recommendedName>
</protein>
<sequence>MRYLEFDEFKEVGDPQLQLGMKFFSFKTFKLACRNWGIQNKRQIRFTVNDRKRCICKCQRFKSSNYEFRIFASHVGKNDSTVKIKSINLTHSCTKVNKNYHMTSDWLVEKYIEQFRVDPNWLVSDIIQRVKDDLKFHISRMKAWRAKKKAMEMMNGDEKSQYLKLNSYPLELQKTNPGTTVKMTQHLGVFQGIYIYICLAPLKNAYNPGCRPLISLDGCWLKGQHKGQLLVD</sequence>
<dbReference type="EMBL" id="JBBNAF010000011">
    <property type="protein sequence ID" value="KAK9098230.1"/>
    <property type="molecule type" value="Genomic_DNA"/>
</dbReference>